<evidence type="ECO:0000313" key="20">
    <source>
        <dbReference type="EMBL" id="ODV73746.1"/>
    </source>
</evidence>
<dbReference type="SUPFAM" id="SSF52540">
    <property type="entry name" value="P-loop containing nucleoside triphosphate hydrolases"/>
    <property type="match status" value="2"/>
</dbReference>
<evidence type="ECO:0000256" key="2">
    <source>
        <dbReference type="ARBA" id="ARBA00006914"/>
    </source>
</evidence>
<evidence type="ECO:0000256" key="9">
    <source>
        <dbReference type="ARBA" id="ARBA00022840"/>
    </source>
</evidence>
<dbReference type="AlphaFoldDB" id="A0A1E4S2J6"/>
<comment type="subunit">
    <text evidence="17">Interacts with PEX6; forming the PEX1-PEX6 AAA ATPase complex, which is composed of a heterohexamer formed by a trimer of PEX1-PEX6 dimers.</text>
</comment>
<reference evidence="20 21" key="1">
    <citation type="journal article" date="2016" name="Proc. Natl. Acad. Sci. U.S.A.">
        <title>Comparative genomics of biotechnologically important yeasts.</title>
        <authorList>
            <person name="Riley R."/>
            <person name="Haridas S."/>
            <person name="Wolfe K.H."/>
            <person name="Lopes M.R."/>
            <person name="Hittinger C.T."/>
            <person name="Goeker M."/>
            <person name="Salamov A.A."/>
            <person name="Wisecaver J.H."/>
            <person name="Long T.M."/>
            <person name="Calvey C.H."/>
            <person name="Aerts A.L."/>
            <person name="Barry K.W."/>
            <person name="Choi C."/>
            <person name="Clum A."/>
            <person name="Coughlan A.Y."/>
            <person name="Deshpande S."/>
            <person name="Douglass A.P."/>
            <person name="Hanson S.J."/>
            <person name="Klenk H.-P."/>
            <person name="LaButti K.M."/>
            <person name="Lapidus A."/>
            <person name="Lindquist E.A."/>
            <person name="Lipzen A.M."/>
            <person name="Meier-Kolthoff J.P."/>
            <person name="Ohm R.A."/>
            <person name="Otillar R.P."/>
            <person name="Pangilinan J.L."/>
            <person name="Peng Y."/>
            <person name="Rokas A."/>
            <person name="Rosa C.A."/>
            <person name="Scheuner C."/>
            <person name="Sibirny A.A."/>
            <person name="Slot J.C."/>
            <person name="Stielow J.B."/>
            <person name="Sun H."/>
            <person name="Kurtzman C.P."/>
            <person name="Blackwell M."/>
            <person name="Grigoriev I.V."/>
            <person name="Jeffries T.W."/>
        </authorList>
    </citation>
    <scope>NUCLEOTIDE SEQUENCE [LARGE SCALE GENOMIC DNA]</scope>
    <source>
        <strain evidence="21">ATCC 18201 / CBS 1600 / BCRC 20928 / JCM 3617 / NBRC 0987 / NRRL Y-1542</strain>
    </source>
</reference>
<evidence type="ECO:0000256" key="18">
    <source>
        <dbReference type="SAM" id="MobiDB-lite"/>
    </source>
</evidence>
<feature type="domain" description="AAA+ ATPase" evidence="19">
    <location>
        <begin position="460"/>
        <end position="600"/>
    </location>
</feature>
<keyword evidence="7" id="KW-0547">Nucleotide-binding</keyword>
<keyword evidence="5" id="KW-0962">Peroxisome biogenesis</keyword>
<keyword evidence="4" id="KW-0963">Cytoplasm</keyword>
<comment type="catalytic activity">
    <reaction evidence="16">
        <text>ATP + H2O = ADP + phosphate + H(+)</text>
        <dbReference type="Rhea" id="RHEA:13065"/>
        <dbReference type="ChEBI" id="CHEBI:15377"/>
        <dbReference type="ChEBI" id="CHEBI:15378"/>
        <dbReference type="ChEBI" id="CHEBI:30616"/>
        <dbReference type="ChEBI" id="CHEBI:43474"/>
        <dbReference type="ChEBI" id="CHEBI:456216"/>
    </reaction>
    <physiologicalReaction direction="left-to-right" evidence="16">
        <dbReference type="Rhea" id="RHEA:13066"/>
    </physiologicalReaction>
</comment>
<evidence type="ECO:0000256" key="17">
    <source>
        <dbReference type="ARBA" id="ARBA00064205"/>
    </source>
</evidence>
<dbReference type="Pfam" id="PF17862">
    <property type="entry name" value="AAA_lid_3"/>
    <property type="match status" value="1"/>
</dbReference>
<dbReference type="GO" id="GO:0005778">
    <property type="term" value="C:peroxisomal membrane"/>
    <property type="evidence" value="ECO:0007669"/>
    <property type="project" value="UniProtKB-SubCell"/>
</dbReference>
<dbReference type="PROSITE" id="PS00674">
    <property type="entry name" value="AAA"/>
    <property type="match status" value="1"/>
</dbReference>
<dbReference type="SUPFAM" id="SSF50692">
    <property type="entry name" value="ADC-like"/>
    <property type="match status" value="1"/>
</dbReference>
<name>A0A1E4S2J6_CYBJN</name>
<evidence type="ECO:0000256" key="4">
    <source>
        <dbReference type="ARBA" id="ARBA00022490"/>
    </source>
</evidence>
<dbReference type="EMBL" id="KV453930">
    <property type="protein sequence ID" value="ODV73746.1"/>
    <property type="molecule type" value="Genomic_DNA"/>
</dbReference>
<keyword evidence="10" id="KW-0653">Protein transport</keyword>
<evidence type="ECO:0000256" key="12">
    <source>
        <dbReference type="ARBA" id="ARBA00023140"/>
    </source>
</evidence>
<dbReference type="Pfam" id="PF09262">
    <property type="entry name" value="PEX-1N"/>
    <property type="match status" value="1"/>
</dbReference>
<evidence type="ECO:0000256" key="8">
    <source>
        <dbReference type="ARBA" id="ARBA00022801"/>
    </source>
</evidence>
<dbReference type="GO" id="GO:0016887">
    <property type="term" value="F:ATP hydrolysis activity"/>
    <property type="evidence" value="ECO:0007669"/>
    <property type="project" value="InterPro"/>
</dbReference>
<evidence type="ECO:0000256" key="10">
    <source>
        <dbReference type="ARBA" id="ARBA00022927"/>
    </source>
</evidence>
<dbReference type="PANTHER" id="PTHR23077:SF12">
    <property type="entry name" value="PEROXISOMAL ATPASE PEX1"/>
    <property type="match status" value="1"/>
</dbReference>
<evidence type="ECO:0000256" key="13">
    <source>
        <dbReference type="ARBA" id="ARBA00032509"/>
    </source>
</evidence>
<dbReference type="OMA" id="DWELTEM"/>
<evidence type="ECO:0000256" key="3">
    <source>
        <dbReference type="ARBA" id="ARBA00022448"/>
    </source>
</evidence>
<gene>
    <name evidence="20" type="ORF">CYBJADRAFT_151076</name>
</gene>
<protein>
    <recommendedName>
        <fullName evidence="14">Peroxisomal ATPase PEX1</fullName>
    </recommendedName>
    <alternativeName>
        <fullName evidence="13">Peroxin-1</fullName>
    </alternativeName>
</protein>
<dbReference type="Gene3D" id="2.40.40.20">
    <property type="match status" value="1"/>
</dbReference>
<dbReference type="FunFam" id="1.10.8.60:FF:000105">
    <property type="entry name" value="PeRoXisome assembly factor"/>
    <property type="match status" value="1"/>
</dbReference>
<keyword evidence="9" id="KW-0067">ATP-binding</keyword>
<dbReference type="InterPro" id="IPR015342">
    <property type="entry name" value="PEX1-N_C-lobe"/>
</dbReference>
<organism evidence="20 21">
    <name type="scientific">Cyberlindnera jadinii (strain ATCC 18201 / CBS 1600 / BCRC 20928 / JCM 3617 / NBRC 0987 / NRRL Y-1542)</name>
    <name type="common">Torula yeast</name>
    <name type="synonym">Candida utilis</name>
    <dbReference type="NCBI Taxonomy" id="983966"/>
    <lineage>
        <taxon>Eukaryota</taxon>
        <taxon>Fungi</taxon>
        <taxon>Dikarya</taxon>
        <taxon>Ascomycota</taxon>
        <taxon>Saccharomycotina</taxon>
        <taxon>Saccharomycetes</taxon>
        <taxon>Phaffomycetales</taxon>
        <taxon>Phaffomycetaceae</taxon>
        <taxon>Cyberlindnera</taxon>
    </lineage>
</organism>
<evidence type="ECO:0000256" key="1">
    <source>
        <dbReference type="ARBA" id="ARBA00004514"/>
    </source>
</evidence>
<keyword evidence="6" id="KW-0677">Repeat</keyword>
<evidence type="ECO:0000259" key="19">
    <source>
        <dbReference type="SMART" id="SM00382"/>
    </source>
</evidence>
<dbReference type="PANTHER" id="PTHR23077">
    <property type="entry name" value="AAA-FAMILY ATPASE"/>
    <property type="match status" value="1"/>
</dbReference>
<keyword evidence="21" id="KW-1185">Reference proteome</keyword>
<keyword evidence="11" id="KW-0472">Membrane</keyword>
<dbReference type="GeneID" id="30987753"/>
<evidence type="ECO:0000256" key="6">
    <source>
        <dbReference type="ARBA" id="ARBA00022737"/>
    </source>
</evidence>
<feature type="compositionally biased region" description="Basic residues" evidence="18">
    <location>
        <begin position="177"/>
        <end position="188"/>
    </location>
</feature>
<dbReference type="FunFam" id="3.40.50.300:FF:000149">
    <property type="entry name" value="Nuclear valosin-containing protein-like"/>
    <property type="match status" value="1"/>
</dbReference>
<dbReference type="CDD" id="cd19526">
    <property type="entry name" value="RecA-like_PEX1_r2"/>
    <property type="match status" value="1"/>
</dbReference>
<evidence type="ECO:0000256" key="11">
    <source>
        <dbReference type="ARBA" id="ARBA00023136"/>
    </source>
</evidence>
<dbReference type="Gene3D" id="3.40.50.300">
    <property type="entry name" value="P-loop containing nucleotide triphosphate hydrolases"/>
    <property type="match status" value="2"/>
</dbReference>
<dbReference type="Pfam" id="PF00004">
    <property type="entry name" value="AAA"/>
    <property type="match status" value="2"/>
</dbReference>
<dbReference type="InterPro" id="IPR029067">
    <property type="entry name" value="CDC48_domain_2-like_sf"/>
</dbReference>
<dbReference type="Gene3D" id="1.10.8.60">
    <property type="match status" value="2"/>
</dbReference>
<dbReference type="Gene3D" id="3.10.330.10">
    <property type="match status" value="1"/>
</dbReference>
<dbReference type="InterPro" id="IPR027417">
    <property type="entry name" value="P-loop_NTPase"/>
</dbReference>
<dbReference type="InterPro" id="IPR041569">
    <property type="entry name" value="AAA_lid_3"/>
</dbReference>
<dbReference type="InterPro" id="IPR003959">
    <property type="entry name" value="ATPase_AAA_core"/>
</dbReference>
<dbReference type="InterPro" id="IPR003593">
    <property type="entry name" value="AAA+_ATPase"/>
</dbReference>
<dbReference type="STRING" id="983966.A0A1E4S2J6"/>
<accession>A0A1E4S2J6</accession>
<dbReference type="GO" id="GO:0005829">
    <property type="term" value="C:cytosol"/>
    <property type="evidence" value="ECO:0007669"/>
    <property type="project" value="UniProtKB-SubCell"/>
</dbReference>
<dbReference type="GO" id="GO:0016558">
    <property type="term" value="P:protein import into peroxisome matrix"/>
    <property type="evidence" value="ECO:0007669"/>
    <property type="project" value="TreeGrafter"/>
</dbReference>
<feature type="domain" description="AAA+ ATPase" evidence="19">
    <location>
        <begin position="728"/>
        <end position="864"/>
    </location>
</feature>
<evidence type="ECO:0000256" key="7">
    <source>
        <dbReference type="ARBA" id="ARBA00022741"/>
    </source>
</evidence>
<evidence type="ECO:0000256" key="14">
    <source>
        <dbReference type="ARBA" id="ARBA00034532"/>
    </source>
</evidence>
<sequence>MESKKVSVQFESFRTNFISLPTSMVSMLNGADIPSQSVVVELKWKDKRNNKPHLVYAGWNGLHTDKSIAIDPTFAQSVELTDKQLVDIKVDLDIPAVSTVEVEPLTESDWEIIELHAGAVENQILFQTRAVQMNKPFVVYASETVSATLKVTKMDPEPANLGKVAKLVNDTELHVAPKTRRSRRKKSSSARSVSNGRPASESAPSVLERGIALPHKLFGDFETTSYEVYANFDEVMIPLQNAQFVNVSIVAGPDAQKTQQIDAKAQAISKKIGAKLVHHPSAQSQVGLSRLLAIALDVDGEIGFMVKLEKATPSPITKYPTLIVSPLTSESKPESLNELNISSTQAQREKELKRLKIQKLKEEISKHFFDLELNNTCLTKGVKLPILAGFPEGCVLQFKDQSTLLAPSGDSKLSFSIGDDILVPKSQIPSSLTVKSPPDVTISIGTKETSKKIKRSLKKGKVGVLVYGPAGCGKSLIVDEITNEIAQTGTHVLKIECNDYSKESVLNIKEKLDLWLNKCAWYAPSVLVLEGLEFLFPVEAENMDSSQTRQLSEYFIQASNTMMQSRAVSIIATAKSKEAVNSILFSSHCFEENIAIKAPLKEARQQIIEYYLQKYGLLLSKEFDGSEMSQETEGYLPSDLKILVDRINHEAIYEAIEGDSPLPDITNKLFTKAITGYVPSSLRGVKLQKSTTSWSDIGGLKEAKSILLESLEWPTKYAPIFKAATLRLRSGILLYGYPGCGKTLLASAVAGQCGLNFISVKGPEILNKYIGASEQSVRELFERAQAAKPCVLFFDEFDSIAPKRGHDSTGVTDRVVNQMLTQMDGAEGLDGVYVLAATSRPDLIDSALLRPGRLDKSVLCGMPDFEERLDILRAITKTMNLADDVSLEEIAENSDGFSGADMQALGYNAYLQAVHKKLELDEAASEGAVKAENDDVHEFFQVSLDQLKANFHLKPYERTKALRQIEPLLKNFNATSQELISTDKSSDEDNGVAIQHSDFVTALDGTKPSISNSEKRKLSLIYEKFVAARDGNMQDGTASTEVGGRTTLA</sequence>
<evidence type="ECO:0000256" key="16">
    <source>
        <dbReference type="ARBA" id="ARBA00048778"/>
    </source>
</evidence>
<keyword evidence="3" id="KW-0813">Transport</keyword>
<dbReference type="RefSeq" id="XP_020070785.1">
    <property type="nucleotide sequence ID" value="XM_020213357.1"/>
</dbReference>
<dbReference type="SMART" id="SM00382">
    <property type="entry name" value="AAA"/>
    <property type="match status" value="2"/>
</dbReference>
<dbReference type="SUPFAM" id="SSF54585">
    <property type="entry name" value="Cdc48 domain 2-like"/>
    <property type="match status" value="1"/>
</dbReference>
<keyword evidence="12" id="KW-0576">Peroxisome</keyword>
<evidence type="ECO:0000313" key="21">
    <source>
        <dbReference type="Proteomes" id="UP000094389"/>
    </source>
</evidence>
<comment type="subcellular location">
    <subcellularLocation>
        <location evidence="1">Cytoplasm</location>
        <location evidence="1">Cytosol</location>
    </subcellularLocation>
    <subcellularLocation>
        <location evidence="15">Peroxisome membrane</location>
    </subcellularLocation>
</comment>
<dbReference type="GO" id="GO:0005524">
    <property type="term" value="F:ATP binding"/>
    <property type="evidence" value="ECO:0007669"/>
    <property type="project" value="UniProtKB-KW"/>
</dbReference>
<dbReference type="Proteomes" id="UP000094389">
    <property type="component" value="Unassembled WGS sequence"/>
</dbReference>
<dbReference type="InterPro" id="IPR009010">
    <property type="entry name" value="Asp_de-COase-like_dom_sf"/>
</dbReference>
<dbReference type="InterPro" id="IPR003960">
    <property type="entry name" value="ATPase_AAA_CS"/>
</dbReference>
<dbReference type="InterPro" id="IPR050168">
    <property type="entry name" value="AAA_ATPase_domain"/>
</dbReference>
<keyword evidence="8" id="KW-0378">Hydrolase</keyword>
<dbReference type="OrthoDB" id="2187at2759"/>
<evidence type="ECO:0000256" key="5">
    <source>
        <dbReference type="ARBA" id="ARBA00022593"/>
    </source>
</evidence>
<evidence type="ECO:0000256" key="15">
    <source>
        <dbReference type="ARBA" id="ARBA00046271"/>
    </source>
</evidence>
<feature type="region of interest" description="Disordered" evidence="18">
    <location>
        <begin position="176"/>
        <end position="205"/>
    </location>
</feature>
<comment type="similarity">
    <text evidence="2">Belongs to the AAA ATPase family.</text>
</comment>
<proteinExistence type="inferred from homology"/>